<dbReference type="GeneID" id="17295198"/>
<reference evidence="3" key="2">
    <citation type="submission" date="2012-11" db="EMBL/GenBank/DDBJ databases">
        <authorList>
            <person name="Kuo A."/>
            <person name="Curtis B.A."/>
            <person name="Tanifuji G."/>
            <person name="Burki F."/>
            <person name="Gruber A."/>
            <person name="Irimia M."/>
            <person name="Maruyama S."/>
            <person name="Arias M.C."/>
            <person name="Ball S.G."/>
            <person name="Gile G.H."/>
            <person name="Hirakawa Y."/>
            <person name="Hopkins J.F."/>
            <person name="Rensing S.A."/>
            <person name="Schmutz J."/>
            <person name="Symeonidi A."/>
            <person name="Elias M."/>
            <person name="Eveleigh R.J."/>
            <person name="Herman E.K."/>
            <person name="Klute M.J."/>
            <person name="Nakayama T."/>
            <person name="Obornik M."/>
            <person name="Reyes-Prieto A."/>
            <person name="Armbrust E.V."/>
            <person name="Aves S.J."/>
            <person name="Beiko R.G."/>
            <person name="Coutinho P."/>
            <person name="Dacks J.B."/>
            <person name="Durnford D.G."/>
            <person name="Fast N.M."/>
            <person name="Green B.R."/>
            <person name="Grisdale C."/>
            <person name="Hempe F."/>
            <person name="Henrissat B."/>
            <person name="Hoppner M.P."/>
            <person name="Ishida K.-I."/>
            <person name="Kim E."/>
            <person name="Koreny L."/>
            <person name="Kroth P.G."/>
            <person name="Liu Y."/>
            <person name="Malik S.-B."/>
            <person name="Maier U.G."/>
            <person name="McRose D."/>
            <person name="Mock T."/>
            <person name="Neilson J.A."/>
            <person name="Onodera N.T."/>
            <person name="Poole A.M."/>
            <person name="Pritham E.J."/>
            <person name="Richards T.A."/>
            <person name="Rocap G."/>
            <person name="Roy S.W."/>
            <person name="Sarai C."/>
            <person name="Schaack S."/>
            <person name="Shirato S."/>
            <person name="Slamovits C.H."/>
            <person name="Spencer D.F."/>
            <person name="Suzuki S."/>
            <person name="Worden A.Z."/>
            <person name="Zauner S."/>
            <person name="Barry K."/>
            <person name="Bell C."/>
            <person name="Bharti A.K."/>
            <person name="Crow J.A."/>
            <person name="Grimwood J."/>
            <person name="Kramer R."/>
            <person name="Lindquist E."/>
            <person name="Lucas S."/>
            <person name="Salamov A."/>
            <person name="McFadden G.I."/>
            <person name="Lane C.E."/>
            <person name="Keeling P.J."/>
            <person name="Gray M.W."/>
            <person name="Grigoriev I.V."/>
            <person name="Archibald J.M."/>
        </authorList>
    </citation>
    <scope>NUCLEOTIDE SEQUENCE</scope>
    <source>
        <strain evidence="3">CCMP2712</strain>
    </source>
</reference>
<protein>
    <submittedName>
        <fullName evidence="1 2">Uncharacterized protein</fullName>
    </submittedName>
</protein>
<keyword evidence="3" id="KW-1185">Reference proteome</keyword>
<proteinExistence type="predicted"/>
<dbReference type="AlphaFoldDB" id="L1IQR6"/>
<dbReference type="EMBL" id="JH993048">
    <property type="protein sequence ID" value="EKX38417.1"/>
    <property type="molecule type" value="Genomic_DNA"/>
</dbReference>
<evidence type="ECO:0000313" key="3">
    <source>
        <dbReference type="Proteomes" id="UP000011087"/>
    </source>
</evidence>
<sequence>MRLRTHPWLISRAAAAHPPLCSELVETAQRGLHKGLQHVLSEPGGMTDGPQHKAWVSLNAVAELVAHLLLAAPATRSATSEMLSALLPALPHPLACVVSKAIACALVRMQQTNQEVLSLVDGIAGMVDMNEG</sequence>
<accession>L1IQR6</accession>
<reference evidence="1 3" key="1">
    <citation type="journal article" date="2012" name="Nature">
        <title>Algal genomes reveal evolutionary mosaicism and the fate of nucleomorphs.</title>
        <authorList>
            <consortium name="DOE Joint Genome Institute"/>
            <person name="Curtis B.A."/>
            <person name="Tanifuji G."/>
            <person name="Burki F."/>
            <person name="Gruber A."/>
            <person name="Irimia M."/>
            <person name="Maruyama S."/>
            <person name="Arias M.C."/>
            <person name="Ball S.G."/>
            <person name="Gile G.H."/>
            <person name="Hirakawa Y."/>
            <person name="Hopkins J.F."/>
            <person name="Kuo A."/>
            <person name="Rensing S.A."/>
            <person name="Schmutz J."/>
            <person name="Symeonidi A."/>
            <person name="Elias M."/>
            <person name="Eveleigh R.J."/>
            <person name="Herman E.K."/>
            <person name="Klute M.J."/>
            <person name="Nakayama T."/>
            <person name="Obornik M."/>
            <person name="Reyes-Prieto A."/>
            <person name="Armbrust E.V."/>
            <person name="Aves S.J."/>
            <person name="Beiko R.G."/>
            <person name="Coutinho P."/>
            <person name="Dacks J.B."/>
            <person name="Durnford D.G."/>
            <person name="Fast N.M."/>
            <person name="Green B.R."/>
            <person name="Grisdale C.J."/>
            <person name="Hempel F."/>
            <person name="Henrissat B."/>
            <person name="Hoppner M.P."/>
            <person name="Ishida K."/>
            <person name="Kim E."/>
            <person name="Koreny L."/>
            <person name="Kroth P.G."/>
            <person name="Liu Y."/>
            <person name="Malik S.B."/>
            <person name="Maier U.G."/>
            <person name="McRose D."/>
            <person name="Mock T."/>
            <person name="Neilson J.A."/>
            <person name="Onodera N.T."/>
            <person name="Poole A.M."/>
            <person name="Pritham E.J."/>
            <person name="Richards T.A."/>
            <person name="Rocap G."/>
            <person name="Roy S.W."/>
            <person name="Sarai C."/>
            <person name="Schaack S."/>
            <person name="Shirato S."/>
            <person name="Slamovits C.H."/>
            <person name="Spencer D.F."/>
            <person name="Suzuki S."/>
            <person name="Worden A.Z."/>
            <person name="Zauner S."/>
            <person name="Barry K."/>
            <person name="Bell C."/>
            <person name="Bharti A.K."/>
            <person name="Crow J.A."/>
            <person name="Grimwood J."/>
            <person name="Kramer R."/>
            <person name="Lindquist E."/>
            <person name="Lucas S."/>
            <person name="Salamov A."/>
            <person name="McFadden G.I."/>
            <person name="Lane C.E."/>
            <person name="Keeling P.J."/>
            <person name="Gray M.W."/>
            <person name="Grigoriev I.V."/>
            <person name="Archibald J.M."/>
        </authorList>
    </citation>
    <scope>NUCLEOTIDE SEQUENCE</scope>
    <source>
        <strain evidence="1 3">CCMP2712</strain>
    </source>
</reference>
<dbReference type="HOGENOM" id="CLU_1921116_0_0_1"/>
<organism evidence="1">
    <name type="scientific">Guillardia theta (strain CCMP2712)</name>
    <name type="common">Cryptophyte</name>
    <dbReference type="NCBI Taxonomy" id="905079"/>
    <lineage>
        <taxon>Eukaryota</taxon>
        <taxon>Cryptophyceae</taxon>
        <taxon>Pyrenomonadales</taxon>
        <taxon>Geminigeraceae</taxon>
        <taxon>Guillardia</taxon>
    </lineage>
</organism>
<name>L1IQR6_GUITC</name>
<evidence type="ECO:0000313" key="1">
    <source>
        <dbReference type="EMBL" id="EKX38417.1"/>
    </source>
</evidence>
<dbReference type="KEGG" id="gtt:GUITHDRAFT_154702"/>
<gene>
    <name evidence="1" type="ORF">GUITHDRAFT_154702</name>
</gene>
<dbReference type="EnsemblProtists" id="EKX38417">
    <property type="protein sequence ID" value="EKX38417"/>
    <property type="gene ID" value="GUITHDRAFT_154702"/>
</dbReference>
<reference evidence="2" key="3">
    <citation type="submission" date="2016-03" db="UniProtKB">
        <authorList>
            <consortium name="EnsemblProtists"/>
        </authorList>
    </citation>
    <scope>IDENTIFICATION</scope>
</reference>
<dbReference type="Proteomes" id="UP000011087">
    <property type="component" value="Unassembled WGS sequence"/>
</dbReference>
<dbReference type="PaxDb" id="55529-EKX38417"/>
<dbReference type="RefSeq" id="XP_005825397.1">
    <property type="nucleotide sequence ID" value="XM_005825340.1"/>
</dbReference>
<evidence type="ECO:0000313" key="2">
    <source>
        <dbReference type="EnsemblProtists" id="EKX38417"/>
    </source>
</evidence>